<reference evidence="1 2" key="1">
    <citation type="submission" date="2023-03" db="EMBL/GenBank/DDBJ databases">
        <title>WGS of Gossypium arboreum.</title>
        <authorList>
            <person name="Yu D."/>
        </authorList>
    </citation>
    <scope>NUCLEOTIDE SEQUENCE [LARGE SCALE GENOMIC DNA]</scope>
    <source>
        <tissue evidence="1">Leaf</tissue>
    </source>
</reference>
<gene>
    <name evidence="1" type="ORF">PVK06_005574</name>
</gene>
<dbReference type="InterPro" id="IPR036691">
    <property type="entry name" value="Endo/exonu/phosph_ase_sf"/>
</dbReference>
<dbReference type="PANTHER" id="PTHR33710">
    <property type="entry name" value="BNAC02G09200D PROTEIN"/>
    <property type="match status" value="1"/>
</dbReference>
<evidence type="ECO:0000313" key="1">
    <source>
        <dbReference type="EMBL" id="KAK5843133.1"/>
    </source>
</evidence>
<protein>
    <recommendedName>
        <fullName evidence="3">Reverse transcriptase</fullName>
    </recommendedName>
</protein>
<evidence type="ECO:0000313" key="2">
    <source>
        <dbReference type="Proteomes" id="UP001358586"/>
    </source>
</evidence>
<sequence length="146" mass="16610">MGFLEGDGVDIAIQIYSKHDIDFLVKLGNHNNLKVTGLYGHANPNPRSSLWEMLRRVSASIGEDWVVGGDFNAILNDAKKDGGHKEWAQMKEFQETMDKLALVDIKLERGWFIWINNMSGDSMIRETLDRFLASVSMIENFPFMAM</sequence>
<dbReference type="SUPFAM" id="SSF56219">
    <property type="entry name" value="DNase I-like"/>
    <property type="match status" value="1"/>
</dbReference>
<dbReference type="Proteomes" id="UP001358586">
    <property type="component" value="Chromosome 2"/>
</dbReference>
<comment type="caution">
    <text evidence="1">The sequence shown here is derived from an EMBL/GenBank/DDBJ whole genome shotgun (WGS) entry which is preliminary data.</text>
</comment>
<evidence type="ECO:0008006" key="3">
    <source>
        <dbReference type="Google" id="ProtNLM"/>
    </source>
</evidence>
<name>A0ABR0QUY5_GOSAR</name>
<accession>A0ABR0QUY5</accession>
<proteinExistence type="predicted"/>
<organism evidence="1 2">
    <name type="scientific">Gossypium arboreum</name>
    <name type="common">Tree cotton</name>
    <name type="synonym">Gossypium nanking</name>
    <dbReference type="NCBI Taxonomy" id="29729"/>
    <lineage>
        <taxon>Eukaryota</taxon>
        <taxon>Viridiplantae</taxon>
        <taxon>Streptophyta</taxon>
        <taxon>Embryophyta</taxon>
        <taxon>Tracheophyta</taxon>
        <taxon>Spermatophyta</taxon>
        <taxon>Magnoliopsida</taxon>
        <taxon>eudicotyledons</taxon>
        <taxon>Gunneridae</taxon>
        <taxon>Pentapetalae</taxon>
        <taxon>rosids</taxon>
        <taxon>malvids</taxon>
        <taxon>Malvales</taxon>
        <taxon>Malvaceae</taxon>
        <taxon>Malvoideae</taxon>
        <taxon>Gossypium</taxon>
    </lineage>
</organism>
<dbReference type="PANTHER" id="PTHR33710:SF64">
    <property type="entry name" value="ENDONUCLEASE_EXONUCLEASE_PHOSPHATASE DOMAIN-CONTAINING PROTEIN"/>
    <property type="match status" value="1"/>
</dbReference>
<dbReference type="Gene3D" id="3.60.10.10">
    <property type="entry name" value="Endonuclease/exonuclease/phosphatase"/>
    <property type="match status" value="1"/>
</dbReference>
<dbReference type="EMBL" id="JARKNE010000002">
    <property type="protein sequence ID" value="KAK5843133.1"/>
    <property type="molecule type" value="Genomic_DNA"/>
</dbReference>
<keyword evidence="2" id="KW-1185">Reference proteome</keyword>